<evidence type="ECO:0000256" key="1">
    <source>
        <dbReference type="SAM" id="MobiDB-lite"/>
    </source>
</evidence>
<protein>
    <submittedName>
        <fullName evidence="2">(northern house mosquito) hypothetical protein</fullName>
    </submittedName>
</protein>
<feature type="region of interest" description="Disordered" evidence="1">
    <location>
        <begin position="49"/>
        <end position="113"/>
    </location>
</feature>
<accession>A0A8D8EUM9</accession>
<sequence>MRTATTAAATWSWTRPGTKRTTPTRRRKWPPPALRTAIPSWRDNIWHRRVKATKARRRRVTPVTTTLHHCLHSQQPHHNSPHSRRTTTTDNSNLRRHSICFSRTHTHKTAPFL</sequence>
<proteinExistence type="predicted"/>
<reference evidence="2" key="1">
    <citation type="submission" date="2021-05" db="EMBL/GenBank/DDBJ databases">
        <authorList>
            <person name="Alioto T."/>
            <person name="Alioto T."/>
            <person name="Gomez Garrido J."/>
        </authorList>
    </citation>
    <scope>NUCLEOTIDE SEQUENCE</scope>
</reference>
<name>A0A8D8EUM9_CULPI</name>
<feature type="compositionally biased region" description="Basic residues" evidence="1">
    <location>
        <begin position="49"/>
        <end position="60"/>
    </location>
</feature>
<evidence type="ECO:0000313" key="2">
    <source>
        <dbReference type="EMBL" id="CAG6446865.1"/>
    </source>
</evidence>
<feature type="region of interest" description="Disordered" evidence="1">
    <location>
        <begin position="1"/>
        <end position="35"/>
    </location>
</feature>
<feature type="compositionally biased region" description="Low complexity" evidence="1">
    <location>
        <begin position="61"/>
        <end position="78"/>
    </location>
</feature>
<organism evidence="2">
    <name type="scientific">Culex pipiens</name>
    <name type="common">House mosquito</name>
    <dbReference type="NCBI Taxonomy" id="7175"/>
    <lineage>
        <taxon>Eukaryota</taxon>
        <taxon>Metazoa</taxon>
        <taxon>Ecdysozoa</taxon>
        <taxon>Arthropoda</taxon>
        <taxon>Hexapoda</taxon>
        <taxon>Insecta</taxon>
        <taxon>Pterygota</taxon>
        <taxon>Neoptera</taxon>
        <taxon>Endopterygota</taxon>
        <taxon>Diptera</taxon>
        <taxon>Nematocera</taxon>
        <taxon>Culicoidea</taxon>
        <taxon>Culicidae</taxon>
        <taxon>Culicinae</taxon>
        <taxon>Culicini</taxon>
        <taxon>Culex</taxon>
        <taxon>Culex</taxon>
    </lineage>
</organism>
<feature type="compositionally biased region" description="Basic residues" evidence="1">
    <location>
        <begin position="94"/>
        <end position="113"/>
    </location>
</feature>
<dbReference type="AlphaFoldDB" id="A0A8D8EUM9"/>
<feature type="compositionally biased region" description="Low complexity" evidence="1">
    <location>
        <begin position="1"/>
        <end position="21"/>
    </location>
</feature>
<dbReference type="EMBL" id="HBUE01007961">
    <property type="protein sequence ID" value="CAG6446865.1"/>
    <property type="molecule type" value="Transcribed_RNA"/>
</dbReference>